<gene>
    <name evidence="2" type="ORF">ACFSR0_05545</name>
</gene>
<dbReference type="RefSeq" id="WP_379980728.1">
    <property type="nucleotide sequence ID" value="NZ_JBHUMO010000037.1"/>
</dbReference>
<keyword evidence="3" id="KW-1185">Reference proteome</keyword>
<dbReference type="CDD" id="cd00093">
    <property type="entry name" value="HTH_XRE"/>
    <property type="match status" value="1"/>
</dbReference>
<sequence length="152" mass="17364">METYIKQNIYFIMNQRGISTSKLSEKSHISERTLSDILNLKTIDYNPRLSTLYSIANSLDVKLLDLFVRSENMDWSQDTDLSQDEYLQILRGNFSKSINGKRHNAVSIYPDLSESTISKILSGYETNPKLLTIEAISRVTQMSISELFTRGG</sequence>
<dbReference type="SUPFAM" id="SSF47413">
    <property type="entry name" value="lambda repressor-like DNA-binding domains"/>
    <property type="match status" value="2"/>
</dbReference>
<dbReference type="EMBL" id="JBHUMO010000037">
    <property type="protein sequence ID" value="MFD2728890.1"/>
    <property type="molecule type" value="Genomic_DNA"/>
</dbReference>
<protein>
    <submittedName>
        <fullName evidence="2">Helix-turn-helix domain-containing protein</fullName>
    </submittedName>
</protein>
<evidence type="ECO:0000259" key="1">
    <source>
        <dbReference type="PROSITE" id="PS50943"/>
    </source>
</evidence>
<dbReference type="Pfam" id="PF13443">
    <property type="entry name" value="HTH_26"/>
    <property type="match status" value="1"/>
</dbReference>
<evidence type="ECO:0000313" key="3">
    <source>
        <dbReference type="Proteomes" id="UP001597427"/>
    </source>
</evidence>
<dbReference type="InterPro" id="IPR010982">
    <property type="entry name" value="Lambda_DNA-bd_dom_sf"/>
</dbReference>
<organism evidence="2 3">
    <name type="scientific">Enterococcus camelliae</name>
    <dbReference type="NCBI Taxonomy" id="453959"/>
    <lineage>
        <taxon>Bacteria</taxon>
        <taxon>Bacillati</taxon>
        <taxon>Bacillota</taxon>
        <taxon>Bacilli</taxon>
        <taxon>Lactobacillales</taxon>
        <taxon>Enterococcaceae</taxon>
        <taxon>Enterococcus</taxon>
    </lineage>
</organism>
<accession>A0ABW5TI03</accession>
<dbReference type="Pfam" id="PF01381">
    <property type="entry name" value="HTH_3"/>
    <property type="match status" value="1"/>
</dbReference>
<feature type="domain" description="HTH cro/C1-type" evidence="1">
    <location>
        <begin position="111"/>
        <end position="147"/>
    </location>
</feature>
<dbReference type="Proteomes" id="UP001597427">
    <property type="component" value="Unassembled WGS sequence"/>
</dbReference>
<dbReference type="PROSITE" id="PS50943">
    <property type="entry name" value="HTH_CROC1"/>
    <property type="match status" value="2"/>
</dbReference>
<dbReference type="InterPro" id="IPR001387">
    <property type="entry name" value="Cro/C1-type_HTH"/>
</dbReference>
<comment type="caution">
    <text evidence="2">The sequence shown here is derived from an EMBL/GenBank/DDBJ whole genome shotgun (WGS) entry which is preliminary data.</text>
</comment>
<proteinExistence type="predicted"/>
<name>A0ABW5TI03_9ENTE</name>
<evidence type="ECO:0000313" key="2">
    <source>
        <dbReference type="EMBL" id="MFD2728890.1"/>
    </source>
</evidence>
<dbReference type="SMART" id="SM00530">
    <property type="entry name" value="HTH_XRE"/>
    <property type="match status" value="2"/>
</dbReference>
<reference evidence="3" key="1">
    <citation type="journal article" date="2019" name="Int. J. Syst. Evol. Microbiol.">
        <title>The Global Catalogue of Microorganisms (GCM) 10K type strain sequencing project: providing services to taxonomists for standard genome sequencing and annotation.</title>
        <authorList>
            <consortium name="The Broad Institute Genomics Platform"/>
            <consortium name="The Broad Institute Genome Sequencing Center for Infectious Disease"/>
            <person name="Wu L."/>
            <person name="Ma J."/>
        </authorList>
    </citation>
    <scope>NUCLEOTIDE SEQUENCE [LARGE SCALE GENOMIC DNA]</scope>
    <source>
        <strain evidence="3">TISTR 932</strain>
    </source>
</reference>
<feature type="domain" description="HTH cro/C1-type" evidence="1">
    <location>
        <begin position="9"/>
        <end position="66"/>
    </location>
</feature>
<dbReference type="Gene3D" id="1.10.260.40">
    <property type="entry name" value="lambda repressor-like DNA-binding domains"/>
    <property type="match status" value="2"/>
</dbReference>